<sequence>WKGRLIYVTRGIGNLYGLRFNCRPQVSILEAKSS</sequence>
<dbReference type="AlphaFoldDB" id="A0A382KP24"/>
<reference evidence="1" key="1">
    <citation type="submission" date="2018-05" db="EMBL/GenBank/DDBJ databases">
        <authorList>
            <person name="Lanie J.A."/>
            <person name="Ng W.-L."/>
            <person name="Kazmierczak K.M."/>
            <person name="Andrzejewski T.M."/>
            <person name="Davidsen T.M."/>
            <person name="Wayne K.J."/>
            <person name="Tettelin H."/>
            <person name="Glass J.I."/>
            <person name="Rusch D."/>
            <person name="Podicherti R."/>
            <person name="Tsui H.-C.T."/>
            <person name="Winkler M.E."/>
        </authorList>
    </citation>
    <scope>NUCLEOTIDE SEQUENCE</scope>
</reference>
<name>A0A382KP24_9ZZZZ</name>
<accession>A0A382KP24</accession>
<proteinExistence type="predicted"/>
<dbReference type="EMBL" id="UINC01082124">
    <property type="protein sequence ID" value="SVC26604.1"/>
    <property type="molecule type" value="Genomic_DNA"/>
</dbReference>
<evidence type="ECO:0000313" key="1">
    <source>
        <dbReference type="EMBL" id="SVC26604.1"/>
    </source>
</evidence>
<feature type="non-terminal residue" evidence="1">
    <location>
        <position position="1"/>
    </location>
</feature>
<protein>
    <submittedName>
        <fullName evidence="1">Uncharacterized protein</fullName>
    </submittedName>
</protein>
<gene>
    <name evidence="1" type="ORF">METZ01_LOCUS279458</name>
</gene>
<organism evidence="1">
    <name type="scientific">marine metagenome</name>
    <dbReference type="NCBI Taxonomy" id="408172"/>
    <lineage>
        <taxon>unclassified sequences</taxon>
        <taxon>metagenomes</taxon>
        <taxon>ecological metagenomes</taxon>
    </lineage>
</organism>